<dbReference type="EMBL" id="JBGBPQ010000028">
    <property type="protein sequence ID" value="KAL1496742.1"/>
    <property type="molecule type" value="Genomic_DNA"/>
</dbReference>
<name>A0AB34IEP0_PRYPA</name>
<evidence type="ECO:0000313" key="4">
    <source>
        <dbReference type="EMBL" id="KAL1496742.1"/>
    </source>
</evidence>
<proteinExistence type="predicted"/>
<dbReference type="InterPro" id="IPR001878">
    <property type="entry name" value="Znf_CCHC"/>
</dbReference>
<organism evidence="4 5">
    <name type="scientific">Prymnesium parvum</name>
    <name type="common">Toxic golden alga</name>
    <dbReference type="NCBI Taxonomy" id="97485"/>
    <lineage>
        <taxon>Eukaryota</taxon>
        <taxon>Haptista</taxon>
        <taxon>Haptophyta</taxon>
        <taxon>Prymnesiophyceae</taxon>
        <taxon>Prymnesiales</taxon>
        <taxon>Prymnesiaceae</taxon>
        <taxon>Prymnesium</taxon>
    </lineage>
</organism>
<keyword evidence="5" id="KW-1185">Reference proteome</keyword>
<sequence>MMEDKLTEAEAMKQQPPWNFDELVTVSAQHILVAARRAGTATTNGAQVNVLETKDKRGSDHGPRPDQKCPCCGQPGHRPRDCPTTCKECKQRSCPGNYGSNCVVFARHFPPHVANALGKPVPPNIKTILQKAHDKKTAQSAQGLKKSVNALEATAISTDNPHVWEAMLNEDGRTSNVLEALKPPPAPIVSSAFDHIKEACPTFKQS</sequence>
<gene>
    <name evidence="4" type="ORF">AB1Y20_014333</name>
</gene>
<evidence type="ECO:0000259" key="3">
    <source>
        <dbReference type="PROSITE" id="PS50158"/>
    </source>
</evidence>
<evidence type="ECO:0000256" key="1">
    <source>
        <dbReference type="PROSITE-ProRule" id="PRU00047"/>
    </source>
</evidence>
<comment type="caution">
    <text evidence="4">The sequence shown here is derived from an EMBL/GenBank/DDBJ whole genome shotgun (WGS) entry which is preliminary data.</text>
</comment>
<feature type="compositionally biased region" description="Basic and acidic residues" evidence="2">
    <location>
        <begin position="52"/>
        <end position="67"/>
    </location>
</feature>
<keyword evidence="1" id="KW-0863">Zinc-finger</keyword>
<dbReference type="AlphaFoldDB" id="A0AB34IEP0"/>
<feature type="region of interest" description="Disordered" evidence="2">
    <location>
        <begin position="45"/>
        <end position="68"/>
    </location>
</feature>
<keyword evidence="1" id="KW-0479">Metal-binding</keyword>
<dbReference type="PROSITE" id="PS50158">
    <property type="entry name" value="ZF_CCHC"/>
    <property type="match status" value="1"/>
</dbReference>
<evidence type="ECO:0000313" key="5">
    <source>
        <dbReference type="Proteomes" id="UP001515480"/>
    </source>
</evidence>
<keyword evidence="1" id="KW-0862">Zinc</keyword>
<dbReference type="GO" id="GO:0003676">
    <property type="term" value="F:nucleic acid binding"/>
    <property type="evidence" value="ECO:0007669"/>
    <property type="project" value="InterPro"/>
</dbReference>
<feature type="domain" description="CCHC-type" evidence="3">
    <location>
        <begin position="68"/>
        <end position="83"/>
    </location>
</feature>
<accession>A0AB34IEP0</accession>
<dbReference type="Proteomes" id="UP001515480">
    <property type="component" value="Unassembled WGS sequence"/>
</dbReference>
<reference evidence="4 5" key="1">
    <citation type="journal article" date="2024" name="Science">
        <title>Giant polyketide synthase enzymes in the biosynthesis of giant marine polyether toxins.</title>
        <authorList>
            <person name="Fallon T.R."/>
            <person name="Shende V.V."/>
            <person name="Wierzbicki I.H."/>
            <person name="Pendleton A.L."/>
            <person name="Watervoot N.F."/>
            <person name="Auber R.P."/>
            <person name="Gonzalez D.J."/>
            <person name="Wisecaver J.H."/>
            <person name="Moore B.S."/>
        </authorList>
    </citation>
    <scope>NUCLEOTIDE SEQUENCE [LARGE SCALE GENOMIC DNA]</scope>
    <source>
        <strain evidence="4 5">12B1</strain>
    </source>
</reference>
<evidence type="ECO:0000256" key="2">
    <source>
        <dbReference type="SAM" id="MobiDB-lite"/>
    </source>
</evidence>
<protein>
    <recommendedName>
        <fullName evidence="3">CCHC-type domain-containing protein</fullName>
    </recommendedName>
</protein>
<dbReference type="GO" id="GO:0008270">
    <property type="term" value="F:zinc ion binding"/>
    <property type="evidence" value="ECO:0007669"/>
    <property type="project" value="UniProtKB-KW"/>
</dbReference>